<accession>A0AAN7RR35</accession>
<feature type="region of interest" description="Disordered" evidence="1">
    <location>
        <begin position="232"/>
        <end position="264"/>
    </location>
</feature>
<evidence type="ECO:0000256" key="1">
    <source>
        <dbReference type="SAM" id="MobiDB-lite"/>
    </source>
</evidence>
<feature type="compositionally biased region" description="Basic and acidic residues" evidence="1">
    <location>
        <begin position="232"/>
        <end position="241"/>
    </location>
</feature>
<name>A0AAN7RR35_MYCAM</name>
<sequence>MLCSVLGPSLQDIEGLERVQRRAMKLVKALEHKADEERLRDLGLFSLEKRRLRGELLALYNSLKGGCREAGGGLFSQVTSDRTRGSGLKLRQGRLRLGIGQNFFTGRVVKRCLTGCPGKWLSRRPWRYLKAVWMRCLGTWCSGGLGSVRFTVGLDDLKGLFQPIRFCDSVILPQHDQSFPSKFQPQADLLLPRPLGNAPRQPQAGVSFWVSLEQTMKTTSPGLAVLEEHNNCSGPKTEKGVRAQQLFNNEPPQRKESLRLGSLP</sequence>
<protein>
    <submittedName>
        <fullName evidence="2">Uncharacterized protein</fullName>
    </submittedName>
</protein>
<organism evidence="2 3">
    <name type="scientific">Mycteria americana</name>
    <name type="common">Wood stork</name>
    <dbReference type="NCBI Taxonomy" id="33587"/>
    <lineage>
        <taxon>Eukaryota</taxon>
        <taxon>Metazoa</taxon>
        <taxon>Chordata</taxon>
        <taxon>Craniata</taxon>
        <taxon>Vertebrata</taxon>
        <taxon>Euteleostomi</taxon>
        <taxon>Archelosauria</taxon>
        <taxon>Archosauria</taxon>
        <taxon>Dinosauria</taxon>
        <taxon>Saurischia</taxon>
        <taxon>Theropoda</taxon>
        <taxon>Coelurosauria</taxon>
        <taxon>Aves</taxon>
        <taxon>Neognathae</taxon>
        <taxon>Neoaves</taxon>
        <taxon>Aequornithes</taxon>
        <taxon>Ciconiiformes</taxon>
        <taxon>Ciconiidae</taxon>
        <taxon>Mycteria</taxon>
    </lineage>
</organism>
<gene>
    <name evidence="2" type="ORF">QYF61_015039</name>
</gene>
<reference evidence="2 3" key="1">
    <citation type="journal article" date="2023" name="J. Hered.">
        <title>Chromosome-level genome of the wood stork (Mycteria americana) provides insight into avian chromosome evolution.</title>
        <authorList>
            <person name="Flamio R. Jr."/>
            <person name="Ramstad K.M."/>
        </authorList>
    </citation>
    <scope>NUCLEOTIDE SEQUENCE [LARGE SCALE GENOMIC DNA]</scope>
    <source>
        <strain evidence="2">JAX WOST 10</strain>
    </source>
</reference>
<evidence type="ECO:0000313" key="3">
    <source>
        <dbReference type="Proteomes" id="UP001333110"/>
    </source>
</evidence>
<keyword evidence="3" id="KW-1185">Reference proteome</keyword>
<evidence type="ECO:0000313" key="2">
    <source>
        <dbReference type="EMBL" id="KAK4812720.1"/>
    </source>
</evidence>
<dbReference type="Proteomes" id="UP001333110">
    <property type="component" value="Unassembled WGS sequence"/>
</dbReference>
<comment type="caution">
    <text evidence="2">The sequence shown here is derived from an EMBL/GenBank/DDBJ whole genome shotgun (WGS) entry which is preliminary data.</text>
</comment>
<dbReference type="EMBL" id="JAUNZN010000014">
    <property type="protein sequence ID" value="KAK4812720.1"/>
    <property type="molecule type" value="Genomic_DNA"/>
</dbReference>
<dbReference type="AlphaFoldDB" id="A0AAN7RR35"/>
<proteinExistence type="predicted"/>